<dbReference type="InterPro" id="IPR001650">
    <property type="entry name" value="Helicase_C-like"/>
</dbReference>
<name>A0A1B8AKD7_FUSPO</name>
<feature type="domain" description="RING-type" evidence="11">
    <location>
        <begin position="796"/>
        <end position="845"/>
    </location>
</feature>
<evidence type="ECO:0000313" key="15">
    <source>
        <dbReference type="Proteomes" id="UP000091967"/>
    </source>
</evidence>
<protein>
    <submittedName>
        <fullName evidence="14">Uncharacterized protein</fullName>
    </submittedName>
</protein>
<dbReference type="SMART" id="SM00490">
    <property type="entry name" value="HELICc"/>
    <property type="match status" value="1"/>
</dbReference>
<keyword evidence="7" id="KW-0862">Zinc</keyword>
<dbReference type="SMART" id="SM00487">
    <property type="entry name" value="DEXDc"/>
    <property type="match status" value="1"/>
</dbReference>
<dbReference type="EMBL" id="LYXU01000003">
    <property type="protein sequence ID" value="OBS20746.1"/>
    <property type="molecule type" value="Genomic_DNA"/>
</dbReference>
<evidence type="ECO:0000259" key="13">
    <source>
        <dbReference type="PROSITE" id="PS51194"/>
    </source>
</evidence>
<dbReference type="PROSITE" id="PS51192">
    <property type="entry name" value="HELICASE_ATP_BIND_1"/>
    <property type="match status" value="1"/>
</dbReference>
<dbReference type="SMART" id="SM00184">
    <property type="entry name" value="RING"/>
    <property type="match status" value="1"/>
</dbReference>
<dbReference type="CDD" id="cd18008">
    <property type="entry name" value="DEXDc_SHPRH-like"/>
    <property type="match status" value="1"/>
</dbReference>
<evidence type="ECO:0000259" key="11">
    <source>
        <dbReference type="PROSITE" id="PS50089"/>
    </source>
</evidence>
<feature type="domain" description="Helicase ATP-binding" evidence="12">
    <location>
        <begin position="398"/>
        <end position="593"/>
    </location>
</feature>
<feature type="region of interest" description="Disordered" evidence="10">
    <location>
        <begin position="128"/>
        <end position="181"/>
    </location>
</feature>
<keyword evidence="4 9" id="KW-0863">Zinc-finger</keyword>
<dbReference type="GO" id="GO:0005634">
    <property type="term" value="C:nucleus"/>
    <property type="evidence" value="ECO:0007669"/>
    <property type="project" value="TreeGrafter"/>
</dbReference>
<evidence type="ECO:0000256" key="3">
    <source>
        <dbReference type="ARBA" id="ARBA00022741"/>
    </source>
</evidence>
<accession>A0A1B8AKD7</accession>
<dbReference type="InterPro" id="IPR050628">
    <property type="entry name" value="SNF2_RAD54_helicase_TF"/>
</dbReference>
<keyword evidence="8" id="KW-0067">ATP-binding</keyword>
<dbReference type="PANTHER" id="PTHR45626:SF17">
    <property type="entry name" value="HELICASE-LIKE TRANSCRIPTION FACTOR"/>
    <property type="match status" value="1"/>
</dbReference>
<evidence type="ECO:0000256" key="9">
    <source>
        <dbReference type="PROSITE-ProRule" id="PRU00175"/>
    </source>
</evidence>
<feature type="domain" description="Helicase C-terminal" evidence="13">
    <location>
        <begin position="916"/>
        <end position="1073"/>
    </location>
</feature>
<dbReference type="PROSITE" id="PS00518">
    <property type="entry name" value="ZF_RING_1"/>
    <property type="match status" value="1"/>
</dbReference>
<feature type="compositionally biased region" description="Basic and acidic residues" evidence="10">
    <location>
        <begin position="255"/>
        <end position="269"/>
    </location>
</feature>
<keyword evidence="15" id="KW-1185">Reference proteome</keyword>
<keyword evidence="6" id="KW-0347">Helicase</keyword>
<evidence type="ECO:0000259" key="12">
    <source>
        <dbReference type="PROSITE" id="PS51192"/>
    </source>
</evidence>
<dbReference type="GO" id="GO:0004386">
    <property type="term" value="F:helicase activity"/>
    <property type="evidence" value="ECO:0007669"/>
    <property type="project" value="UniProtKB-KW"/>
</dbReference>
<dbReference type="InterPro" id="IPR013083">
    <property type="entry name" value="Znf_RING/FYVE/PHD"/>
</dbReference>
<feature type="region of interest" description="Disordered" evidence="10">
    <location>
        <begin position="255"/>
        <end position="295"/>
    </location>
</feature>
<dbReference type="InterPro" id="IPR027417">
    <property type="entry name" value="P-loop_NTPase"/>
</dbReference>
<dbReference type="InterPro" id="IPR038718">
    <property type="entry name" value="SNF2-like_sf"/>
</dbReference>
<dbReference type="STRING" id="36050.A0A1B8AKD7"/>
<dbReference type="Pfam" id="PF00176">
    <property type="entry name" value="SNF2-rel_dom"/>
    <property type="match status" value="1"/>
</dbReference>
<evidence type="ECO:0000256" key="10">
    <source>
        <dbReference type="SAM" id="MobiDB-lite"/>
    </source>
</evidence>
<evidence type="ECO:0000256" key="2">
    <source>
        <dbReference type="ARBA" id="ARBA00022723"/>
    </source>
</evidence>
<dbReference type="InterPro" id="IPR017907">
    <property type="entry name" value="Znf_RING_CS"/>
</dbReference>
<dbReference type="GO" id="GO:0006281">
    <property type="term" value="P:DNA repair"/>
    <property type="evidence" value="ECO:0007669"/>
    <property type="project" value="TreeGrafter"/>
</dbReference>
<dbReference type="InterPro" id="IPR001841">
    <property type="entry name" value="Znf_RING"/>
</dbReference>
<dbReference type="PROSITE" id="PS51194">
    <property type="entry name" value="HELICASE_CTER"/>
    <property type="match status" value="1"/>
</dbReference>
<comment type="similarity">
    <text evidence="1">Belongs to the SNF2/RAD54 helicase family.</text>
</comment>
<sequence length="1107" mass="124017">MSTRPHTSDAPDTGQPLLFAPLSANGPEGCTGLPKATSTPTVSQPQPQREVIIIEDSQCLGDQQLSPSIETAEHQMSLGQTPCDRVGSDVTHQPANQEPGIKQEDGQEPSLFFSPHLNHAFWEGTSLGNHSGMTMGEDGFESDTESAMSDNDDSDYVDDEASDSDTNDLSTSRSKKRDEASRNIEARLKDLENKKGNIVYLSEHMSLSEKLEKELETLEGEITKSKAAQAALNAPKIHKPKRRRPVKNVREYFARKHEDEDKRAAEDATKKRKGSAKGGVQKKRKTSTINEKGGAQKMSRIFDSMNGIESVIAENNAPVMPKGNATTQKELFSHYKKSIPEGSDVRRNSTQQRDLKEAWKMFGPKTITAAGDRCLMKGMQFGLLDYQLMAVGWMMSRECGRTLPYGGILADAPGLGKTVTSLAAIIGNPPDIDPDKTFCKATLIVVPNKDIADQWHQEVEKHCRPPYSDWVLKYRPGGGMTLAQLKEQLIIITTYHTITKELPKKPVIERLKGDHDADSESFKEALRKKTDGLFSIKFRRVILDEAHQIKNNDTRVKLACCMLSSKYHWALTGTPLSNKLEEIFPYLQFTGCKFTKSIQDFRKKYIGNDSNNDNLETLISMIMLRRTNQDTFLGHKVLPLPKAHAHDIKISLSVKETAIYNAIDEYYRRIIRALEAKLKKGGDQSLKQQIDRVRLARQVRLRQVTSHPFTIEKIIQERFREDDIVGVQRAHNKAKSIIPILESLKDGDKGSHGLMRFKAGMYHLETLKDDVFGGNFDMKALFDLTLSEANIRGIACGLCKKAKPPVKPVRSSECQHVFCQGCILKALASEKGGLHKTGVACPKDDCDSNLGYGETFDTLVEVQDRVKGDDSFKEPGRDINNARPLRKPNENGFFIASTQDEYPFPPSSKLTTAMAVCAQWLMESPDDKIVVFTQFIMTGKVMGRMLETFGVKFAYYYSSGFSDSQRTRSIKSFKTDPDCKVLIAGLGCGAQSLNLTVANRVLSIEPWWNRTRELQAFGRVHRMGQEKECTFVRIMTQKFIDSRIDELQQQKQEIIDRALQDDGHVPTPLSDVQLRQLIDPDSSPETLEQEIKQALEEAGELDEGDED</sequence>
<dbReference type="InterPro" id="IPR014001">
    <property type="entry name" value="Helicase_ATP-bd"/>
</dbReference>
<gene>
    <name evidence="14" type="ORF">FPOA_07086</name>
</gene>
<keyword evidence="2" id="KW-0479">Metal-binding</keyword>
<dbReference type="CDD" id="cd18793">
    <property type="entry name" value="SF2_C_SNF"/>
    <property type="match status" value="1"/>
</dbReference>
<dbReference type="Gene3D" id="3.40.50.10810">
    <property type="entry name" value="Tandem AAA-ATPase domain"/>
    <property type="match status" value="1"/>
</dbReference>
<evidence type="ECO:0000256" key="5">
    <source>
        <dbReference type="ARBA" id="ARBA00022801"/>
    </source>
</evidence>
<dbReference type="InterPro" id="IPR049730">
    <property type="entry name" value="SNF2/RAD54-like_C"/>
</dbReference>
<evidence type="ECO:0000256" key="1">
    <source>
        <dbReference type="ARBA" id="ARBA00007025"/>
    </source>
</evidence>
<organism evidence="14 15">
    <name type="scientific">Fusarium poae</name>
    <dbReference type="NCBI Taxonomy" id="36050"/>
    <lineage>
        <taxon>Eukaryota</taxon>
        <taxon>Fungi</taxon>
        <taxon>Dikarya</taxon>
        <taxon>Ascomycota</taxon>
        <taxon>Pezizomycotina</taxon>
        <taxon>Sordariomycetes</taxon>
        <taxon>Hypocreomycetidae</taxon>
        <taxon>Hypocreales</taxon>
        <taxon>Nectriaceae</taxon>
        <taxon>Fusarium</taxon>
    </lineage>
</organism>
<dbReference type="Proteomes" id="UP000091967">
    <property type="component" value="Unassembled WGS sequence"/>
</dbReference>
<dbReference type="GO" id="GO:0016787">
    <property type="term" value="F:hydrolase activity"/>
    <property type="evidence" value="ECO:0007669"/>
    <property type="project" value="UniProtKB-KW"/>
</dbReference>
<dbReference type="Gene3D" id="3.40.50.300">
    <property type="entry name" value="P-loop containing nucleotide triphosphate hydrolases"/>
    <property type="match status" value="1"/>
</dbReference>
<dbReference type="GO" id="GO:0008094">
    <property type="term" value="F:ATP-dependent activity, acting on DNA"/>
    <property type="evidence" value="ECO:0007669"/>
    <property type="project" value="TreeGrafter"/>
</dbReference>
<feature type="compositionally biased region" description="Acidic residues" evidence="10">
    <location>
        <begin position="138"/>
        <end position="166"/>
    </location>
</feature>
<dbReference type="GO" id="GO:0005524">
    <property type="term" value="F:ATP binding"/>
    <property type="evidence" value="ECO:0007669"/>
    <property type="project" value="UniProtKB-KW"/>
</dbReference>
<dbReference type="SUPFAM" id="SSF57850">
    <property type="entry name" value="RING/U-box"/>
    <property type="match status" value="1"/>
</dbReference>
<reference evidence="14 15" key="1">
    <citation type="submission" date="2016-06" db="EMBL/GenBank/DDBJ databases">
        <title>Living apart together: crosstalk between the core and supernumerary genomes in a fungal plant pathogen.</title>
        <authorList>
            <person name="Vanheule A."/>
            <person name="Audenaert K."/>
            <person name="Warris S."/>
            <person name="Van De Geest H."/>
            <person name="Schijlen E."/>
            <person name="Hofte M."/>
            <person name="De Saeger S."/>
            <person name="Haesaert G."/>
            <person name="Waalwijk C."/>
            <person name="Van Der Lee T."/>
        </authorList>
    </citation>
    <scope>NUCLEOTIDE SEQUENCE [LARGE SCALE GENOMIC DNA]</scope>
    <source>
        <strain evidence="14 15">2516</strain>
    </source>
</reference>
<dbReference type="OMA" id="WNEAVQD"/>
<feature type="compositionally biased region" description="Polar residues" evidence="10">
    <location>
        <begin position="36"/>
        <end position="47"/>
    </location>
</feature>
<feature type="region of interest" description="Disordered" evidence="10">
    <location>
        <begin position="1"/>
        <end position="47"/>
    </location>
</feature>
<dbReference type="InterPro" id="IPR000330">
    <property type="entry name" value="SNF2_N"/>
</dbReference>
<feature type="compositionally biased region" description="Basic residues" evidence="10">
    <location>
        <begin position="270"/>
        <end position="286"/>
    </location>
</feature>
<feature type="region of interest" description="Disordered" evidence="10">
    <location>
        <begin position="73"/>
        <end position="112"/>
    </location>
</feature>
<evidence type="ECO:0000256" key="6">
    <source>
        <dbReference type="ARBA" id="ARBA00022806"/>
    </source>
</evidence>
<dbReference type="SUPFAM" id="SSF52540">
    <property type="entry name" value="P-loop containing nucleoside triphosphate hydrolases"/>
    <property type="match status" value="2"/>
</dbReference>
<keyword evidence="5" id="KW-0378">Hydrolase</keyword>
<evidence type="ECO:0000256" key="7">
    <source>
        <dbReference type="ARBA" id="ARBA00022833"/>
    </source>
</evidence>
<comment type="caution">
    <text evidence="14">The sequence shown here is derived from an EMBL/GenBank/DDBJ whole genome shotgun (WGS) entry which is preliminary data.</text>
</comment>
<dbReference type="AlphaFoldDB" id="A0A1B8AKD7"/>
<proteinExistence type="inferred from homology"/>
<dbReference type="PROSITE" id="PS50089">
    <property type="entry name" value="ZF_RING_2"/>
    <property type="match status" value="1"/>
</dbReference>
<keyword evidence="3" id="KW-0547">Nucleotide-binding</keyword>
<dbReference type="Gene3D" id="3.30.40.10">
    <property type="entry name" value="Zinc/RING finger domain, C3HC4 (zinc finger)"/>
    <property type="match status" value="1"/>
</dbReference>
<dbReference type="GO" id="GO:0008270">
    <property type="term" value="F:zinc ion binding"/>
    <property type="evidence" value="ECO:0007669"/>
    <property type="project" value="UniProtKB-KW"/>
</dbReference>
<evidence type="ECO:0000256" key="8">
    <source>
        <dbReference type="ARBA" id="ARBA00022840"/>
    </source>
</evidence>
<dbReference type="PANTHER" id="PTHR45626">
    <property type="entry name" value="TRANSCRIPTION TERMINATION FACTOR 2-RELATED"/>
    <property type="match status" value="1"/>
</dbReference>
<evidence type="ECO:0000313" key="14">
    <source>
        <dbReference type="EMBL" id="OBS20746.1"/>
    </source>
</evidence>
<dbReference type="Pfam" id="PF00271">
    <property type="entry name" value="Helicase_C"/>
    <property type="match status" value="1"/>
</dbReference>
<evidence type="ECO:0000256" key="4">
    <source>
        <dbReference type="ARBA" id="ARBA00022771"/>
    </source>
</evidence>